<accession>A0A9W6UUQ7</accession>
<keyword evidence="1" id="KW-0732">Signal</keyword>
<dbReference type="AlphaFoldDB" id="A0A9W6UUQ7"/>
<dbReference type="PROSITE" id="PS51318">
    <property type="entry name" value="TAT"/>
    <property type="match status" value="1"/>
</dbReference>
<organism evidence="2 3">
    <name type="scientific">Actinomadura rubrobrunea</name>
    <dbReference type="NCBI Taxonomy" id="115335"/>
    <lineage>
        <taxon>Bacteria</taxon>
        <taxon>Bacillati</taxon>
        <taxon>Actinomycetota</taxon>
        <taxon>Actinomycetes</taxon>
        <taxon>Streptosporangiales</taxon>
        <taxon>Thermomonosporaceae</taxon>
        <taxon>Actinomadura</taxon>
    </lineage>
</organism>
<proteinExistence type="predicted"/>
<feature type="signal peptide" evidence="1">
    <location>
        <begin position="1"/>
        <end position="32"/>
    </location>
</feature>
<dbReference type="EMBL" id="BSRZ01000001">
    <property type="protein sequence ID" value="GLW61925.1"/>
    <property type="molecule type" value="Genomic_DNA"/>
</dbReference>
<name>A0A9W6UUQ7_9ACTN</name>
<dbReference type="InterPro" id="IPR006311">
    <property type="entry name" value="TAT_signal"/>
</dbReference>
<dbReference type="Proteomes" id="UP001165124">
    <property type="component" value="Unassembled WGS sequence"/>
</dbReference>
<gene>
    <name evidence="2" type="ORF">Arub01_01690</name>
</gene>
<evidence type="ECO:0000256" key="1">
    <source>
        <dbReference type="SAM" id="SignalP"/>
    </source>
</evidence>
<sequence length="256" mass="26898">MRSSLRRLLATASGLALGAGLLGGVLAPPASAEDLPDFSFADCPELPEGADPNFWLCNVAVTYGGTFKLGNLDQKITEPITLTYANGFDPVTLEEKVVFGGFKADRMLVQPGLFGDPIFTAVYARPRYAGSVGLKDGNLQLALKLSVINPLLGSNCSIGTDADPIKLDLTVGTTNPPPPNKPISGSPPEVVQNDPPVLKTTVVDNAFRVPGASRCGAGGSLNWAVNLYAGLPSAAGRNTAVFNQYVSFKTYTELQR</sequence>
<comment type="caution">
    <text evidence="2">The sequence shown here is derived from an EMBL/GenBank/DDBJ whole genome shotgun (WGS) entry which is preliminary data.</text>
</comment>
<evidence type="ECO:0000313" key="3">
    <source>
        <dbReference type="Proteomes" id="UP001165124"/>
    </source>
</evidence>
<feature type="chain" id="PRO_5040769468" description="Secreted protein" evidence="1">
    <location>
        <begin position="33"/>
        <end position="256"/>
    </location>
</feature>
<reference evidence="2" key="1">
    <citation type="submission" date="2023-02" db="EMBL/GenBank/DDBJ databases">
        <title>Actinomadura rubrobrunea NBRC 14622.</title>
        <authorList>
            <person name="Ichikawa N."/>
            <person name="Sato H."/>
            <person name="Tonouchi N."/>
        </authorList>
    </citation>
    <scope>NUCLEOTIDE SEQUENCE</scope>
    <source>
        <strain evidence="2">NBRC 14622</strain>
    </source>
</reference>
<keyword evidence="3" id="KW-1185">Reference proteome</keyword>
<evidence type="ECO:0008006" key="4">
    <source>
        <dbReference type="Google" id="ProtNLM"/>
    </source>
</evidence>
<protein>
    <recommendedName>
        <fullName evidence="4">Secreted protein</fullName>
    </recommendedName>
</protein>
<evidence type="ECO:0000313" key="2">
    <source>
        <dbReference type="EMBL" id="GLW61925.1"/>
    </source>
</evidence>
<dbReference type="RefSeq" id="WP_067913135.1">
    <property type="nucleotide sequence ID" value="NZ_BSRZ01000001.1"/>
</dbReference>